<keyword evidence="3" id="KW-1185">Reference proteome</keyword>
<dbReference type="EnsemblBacteria" id="ACZ19874">
    <property type="protein sequence ID" value="ACZ19874"/>
    <property type="gene ID" value="Taci_1660"/>
</dbReference>
<dbReference type="KEGG" id="tai:Taci_1660"/>
<dbReference type="EMBL" id="CP001818">
    <property type="protein sequence ID" value="ACZ19874.1"/>
    <property type="molecule type" value="Genomic_DNA"/>
</dbReference>
<dbReference type="Proteomes" id="UP000002030">
    <property type="component" value="Chromosome"/>
</dbReference>
<dbReference type="RefSeq" id="WP_012870383.1">
    <property type="nucleotide sequence ID" value="NC_013522.1"/>
</dbReference>
<gene>
    <name evidence="2" type="ordered locus">Taci_1660</name>
</gene>
<evidence type="ECO:0000313" key="2">
    <source>
        <dbReference type="EMBL" id="ACZ19874.1"/>
    </source>
</evidence>
<reference evidence="2 3" key="1">
    <citation type="journal article" date="2009" name="Stand. Genomic Sci.">
        <title>Complete genome sequence of Thermanaerovibrio acidaminovorans type strain (Su883).</title>
        <authorList>
            <person name="Chovatia M."/>
            <person name="Sikorski J."/>
            <person name="Schroder M."/>
            <person name="Lapidus A."/>
            <person name="Nolan M."/>
            <person name="Tice H."/>
            <person name="Glavina Del Rio T."/>
            <person name="Copeland A."/>
            <person name="Cheng J.F."/>
            <person name="Lucas S."/>
            <person name="Chen F."/>
            <person name="Bruce D."/>
            <person name="Goodwin L."/>
            <person name="Pitluck S."/>
            <person name="Ivanova N."/>
            <person name="Mavromatis K."/>
            <person name="Ovchinnikova G."/>
            <person name="Pati A."/>
            <person name="Chen A."/>
            <person name="Palaniappan K."/>
            <person name="Land M."/>
            <person name="Hauser L."/>
            <person name="Chang Y.J."/>
            <person name="Jeffries C.D."/>
            <person name="Chain P."/>
            <person name="Saunders E."/>
            <person name="Detter J.C."/>
            <person name="Brettin T."/>
            <person name="Rohde M."/>
            <person name="Goker M."/>
            <person name="Spring S."/>
            <person name="Bristow J."/>
            <person name="Markowitz V."/>
            <person name="Hugenholtz P."/>
            <person name="Kyrpides N.C."/>
            <person name="Klenk H.P."/>
            <person name="Eisen J.A."/>
        </authorList>
    </citation>
    <scope>NUCLEOTIDE SEQUENCE [LARGE SCALE GENOMIC DNA]</scope>
    <source>
        <strain evidence="3">ATCC 49978 / DSM 6589 / Su883</strain>
    </source>
</reference>
<dbReference type="eggNOG" id="COG1546">
    <property type="taxonomic scope" value="Bacteria"/>
</dbReference>
<dbReference type="InterPro" id="IPR008136">
    <property type="entry name" value="CinA_C"/>
</dbReference>
<dbReference type="SUPFAM" id="SSF142433">
    <property type="entry name" value="CinA-like"/>
    <property type="match status" value="1"/>
</dbReference>
<dbReference type="PATRIC" id="fig|525903.6.peg.1650"/>
<evidence type="ECO:0000259" key="1">
    <source>
        <dbReference type="Pfam" id="PF02464"/>
    </source>
</evidence>
<evidence type="ECO:0000313" key="3">
    <source>
        <dbReference type="Proteomes" id="UP000002030"/>
    </source>
</evidence>
<dbReference type="Gene3D" id="3.90.950.20">
    <property type="entry name" value="CinA-like"/>
    <property type="match status" value="1"/>
</dbReference>
<name>D1B783_THEAS</name>
<dbReference type="STRING" id="525903.Taci_1660"/>
<dbReference type="OrthoDB" id="9801454at2"/>
<organism evidence="2 3">
    <name type="scientific">Thermanaerovibrio acidaminovorans (strain ATCC 49978 / DSM 6589 / Su883)</name>
    <name type="common">Selenomonas acidaminovorans</name>
    <dbReference type="NCBI Taxonomy" id="525903"/>
    <lineage>
        <taxon>Bacteria</taxon>
        <taxon>Thermotogati</taxon>
        <taxon>Synergistota</taxon>
        <taxon>Synergistia</taxon>
        <taxon>Synergistales</taxon>
        <taxon>Synergistaceae</taxon>
        <taxon>Thermanaerovibrio</taxon>
    </lineage>
</organism>
<dbReference type="Pfam" id="PF02464">
    <property type="entry name" value="CinA"/>
    <property type="match status" value="1"/>
</dbReference>
<dbReference type="AlphaFoldDB" id="D1B783"/>
<proteinExistence type="predicted"/>
<sequence length="162" mass="16397">MSHWDRIVALGGELLGVLRGRGLTLAVAESCTGGLLSASITANGGSSDSFLGGVVAYANQAKEALLGVSPGTLVEFGAVSGECALEMALGCARAFGARCSVSVTGVAGPTGGSVAKPVGTVWFCFAVDGDARCEVMRFQGDRRQVQMASVEHALKGLMEALS</sequence>
<accession>D1B783</accession>
<dbReference type="InterPro" id="IPR036653">
    <property type="entry name" value="CinA-like_C"/>
</dbReference>
<dbReference type="NCBIfam" id="TIGR00199">
    <property type="entry name" value="PncC_domain"/>
    <property type="match status" value="1"/>
</dbReference>
<feature type="domain" description="CinA C-terminal" evidence="1">
    <location>
        <begin position="15"/>
        <end position="160"/>
    </location>
</feature>
<dbReference type="HOGENOM" id="CLU_030805_1_2_0"/>
<protein>
    <submittedName>
        <fullName evidence="2">CinA domain protein</fullName>
    </submittedName>
</protein>